<accession>A0ABR3IZ77</accession>
<name>A0ABR3IZ77_9AGAR</name>
<reference evidence="3" key="1">
    <citation type="submission" date="2024-06" db="EMBL/GenBank/DDBJ databases">
        <title>Multi-omics analyses provide insights into the biosynthesis of the anticancer antibiotic pleurotin in Hohenbuehelia grisea.</title>
        <authorList>
            <person name="Weaver J.A."/>
            <person name="Alberti F."/>
        </authorList>
    </citation>
    <scope>NUCLEOTIDE SEQUENCE [LARGE SCALE GENOMIC DNA]</scope>
    <source>
        <strain evidence="3">T-177</strain>
    </source>
</reference>
<gene>
    <name evidence="2" type="ORF">HGRIS_011087</name>
</gene>
<feature type="compositionally biased region" description="Acidic residues" evidence="1">
    <location>
        <begin position="139"/>
        <end position="148"/>
    </location>
</feature>
<comment type="caution">
    <text evidence="2">The sequence shown here is derived from an EMBL/GenBank/DDBJ whole genome shotgun (WGS) entry which is preliminary data.</text>
</comment>
<sequence>MYLEDENGVQVSKATRSSIYKYTNTTWTTMADLGLPLGKYSDCNSVVIEWFRRELEKAFPILRLCEHHWKADNIWILNYRTWATSGSHDDDPKEELEAETNLSTKRPRQSRSPSILRATSTARKRLRRASLEPGAFQPDLDDAGEPEDQTPTPPPPPPSPPAPAPIILNPLSRIRVATPALVPLPPFASTPASHRGITSATIAQPPIQPAASGHSTVVFLALFHPQIEHVASTRRIYN</sequence>
<dbReference type="EMBL" id="JASNQZ010000014">
    <property type="protein sequence ID" value="KAL0948527.1"/>
    <property type="molecule type" value="Genomic_DNA"/>
</dbReference>
<evidence type="ECO:0000313" key="3">
    <source>
        <dbReference type="Proteomes" id="UP001556367"/>
    </source>
</evidence>
<feature type="compositionally biased region" description="Pro residues" evidence="1">
    <location>
        <begin position="151"/>
        <end position="164"/>
    </location>
</feature>
<organism evidence="2 3">
    <name type="scientific">Hohenbuehelia grisea</name>
    <dbReference type="NCBI Taxonomy" id="104357"/>
    <lineage>
        <taxon>Eukaryota</taxon>
        <taxon>Fungi</taxon>
        <taxon>Dikarya</taxon>
        <taxon>Basidiomycota</taxon>
        <taxon>Agaricomycotina</taxon>
        <taxon>Agaricomycetes</taxon>
        <taxon>Agaricomycetidae</taxon>
        <taxon>Agaricales</taxon>
        <taxon>Pleurotineae</taxon>
        <taxon>Pleurotaceae</taxon>
        <taxon>Hohenbuehelia</taxon>
    </lineage>
</organism>
<evidence type="ECO:0008006" key="4">
    <source>
        <dbReference type="Google" id="ProtNLM"/>
    </source>
</evidence>
<evidence type="ECO:0000256" key="1">
    <source>
        <dbReference type="SAM" id="MobiDB-lite"/>
    </source>
</evidence>
<dbReference type="Proteomes" id="UP001556367">
    <property type="component" value="Unassembled WGS sequence"/>
</dbReference>
<proteinExistence type="predicted"/>
<evidence type="ECO:0000313" key="2">
    <source>
        <dbReference type="EMBL" id="KAL0948527.1"/>
    </source>
</evidence>
<keyword evidence="3" id="KW-1185">Reference proteome</keyword>
<protein>
    <recommendedName>
        <fullName evidence="4">Transposase</fullName>
    </recommendedName>
</protein>
<feature type="region of interest" description="Disordered" evidence="1">
    <location>
        <begin position="86"/>
        <end position="167"/>
    </location>
</feature>
<feature type="compositionally biased region" description="Polar residues" evidence="1">
    <location>
        <begin position="100"/>
        <end position="121"/>
    </location>
</feature>